<dbReference type="SUPFAM" id="SSF54427">
    <property type="entry name" value="NTF2-like"/>
    <property type="match status" value="1"/>
</dbReference>
<name>A0ABP7NW64_9GAMM</name>
<dbReference type="Gene3D" id="3.10.450.50">
    <property type="match status" value="1"/>
</dbReference>
<dbReference type="Pfam" id="PF12680">
    <property type="entry name" value="SnoaL_2"/>
    <property type="match status" value="1"/>
</dbReference>
<dbReference type="InterPro" id="IPR037401">
    <property type="entry name" value="SnoaL-like"/>
</dbReference>
<reference evidence="3" key="1">
    <citation type="journal article" date="2019" name="Int. J. Syst. Evol. Microbiol.">
        <title>The Global Catalogue of Microorganisms (GCM) 10K type strain sequencing project: providing services to taxonomists for standard genome sequencing and annotation.</title>
        <authorList>
            <consortium name="The Broad Institute Genomics Platform"/>
            <consortium name="The Broad Institute Genome Sequencing Center for Infectious Disease"/>
            <person name="Wu L."/>
            <person name="Ma J."/>
        </authorList>
    </citation>
    <scope>NUCLEOTIDE SEQUENCE [LARGE SCALE GENOMIC DNA]</scope>
    <source>
        <strain evidence="3">JCM 17555</strain>
    </source>
</reference>
<dbReference type="EMBL" id="BAABBO010000007">
    <property type="protein sequence ID" value="GAA3955245.1"/>
    <property type="molecule type" value="Genomic_DNA"/>
</dbReference>
<evidence type="ECO:0000259" key="1">
    <source>
        <dbReference type="Pfam" id="PF12680"/>
    </source>
</evidence>
<protein>
    <recommendedName>
        <fullName evidence="1">SnoaL-like domain-containing protein</fullName>
    </recommendedName>
</protein>
<comment type="caution">
    <text evidence="2">The sequence shown here is derived from an EMBL/GenBank/DDBJ whole genome shotgun (WGS) entry which is preliminary data.</text>
</comment>
<dbReference type="InterPro" id="IPR032710">
    <property type="entry name" value="NTF2-like_dom_sf"/>
</dbReference>
<dbReference type="Proteomes" id="UP001501337">
    <property type="component" value="Unassembled WGS sequence"/>
</dbReference>
<evidence type="ECO:0000313" key="2">
    <source>
        <dbReference type="EMBL" id="GAA3955245.1"/>
    </source>
</evidence>
<gene>
    <name evidence="2" type="ORF">GCM10022278_12280</name>
</gene>
<feature type="domain" description="SnoaL-like" evidence="1">
    <location>
        <begin position="9"/>
        <end position="109"/>
    </location>
</feature>
<sequence>MKDVKKFLREFNNAWAQPDLDTILSSVTDDIRFRMANSDEAVEGKAAFADWLKSMDCSDSKANINIERLIVDGDSAALTGDITFTGKDAGKHYAFCDLYTLKDDRICEITAYCVRVGESLERE</sequence>
<dbReference type="RefSeq" id="WP_344804368.1">
    <property type="nucleotide sequence ID" value="NZ_BAABBO010000007.1"/>
</dbReference>
<evidence type="ECO:0000313" key="3">
    <source>
        <dbReference type="Proteomes" id="UP001501337"/>
    </source>
</evidence>
<organism evidence="2 3">
    <name type="scientific">Allohahella marinimesophila</name>
    <dbReference type="NCBI Taxonomy" id="1054972"/>
    <lineage>
        <taxon>Bacteria</taxon>
        <taxon>Pseudomonadati</taxon>
        <taxon>Pseudomonadota</taxon>
        <taxon>Gammaproteobacteria</taxon>
        <taxon>Oceanospirillales</taxon>
        <taxon>Hahellaceae</taxon>
        <taxon>Allohahella</taxon>
    </lineage>
</organism>
<proteinExistence type="predicted"/>
<accession>A0ABP7NW64</accession>
<keyword evidence="3" id="KW-1185">Reference proteome</keyword>